<dbReference type="EMBL" id="JBAMMX010000001">
    <property type="protein sequence ID" value="KAK6947965.1"/>
    <property type="molecule type" value="Genomic_DNA"/>
</dbReference>
<accession>A0AAN8WAC2</accession>
<dbReference type="Proteomes" id="UP001370490">
    <property type="component" value="Unassembled WGS sequence"/>
</dbReference>
<evidence type="ECO:0000259" key="6">
    <source>
        <dbReference type="PROSITE" id="PS50888"/>
    </source>
</evidence>
<protein>
    <submittedName>
        <fullName evidence="7">Transcription factor MYC/MYB N-terminal</fullName>
    </submittedName>
</protein>
<dbReference type="InterPro" id="IPR043561">
    <property type="entry name" value="LHW-like"/>
</dbReference>
<dbReference type="InterPro" id="IPR025610">
    <property type="entry name" value="MYC/MYB_N"/>
</dbReference>
<feature type="region of interest" description="Disordered" evidence="5">
    <location>
        <begin position="545"/>
        <end position="575"/>
    </location>
</feature>
<dbReference type="Pfam" id="PF23176">
    <property type="entry name" value="bHLH_LHW"/>
    <property type="match status" value="1"/>
</dbReference>
<dbReference type="Pfam" id="PF14215">
    <property type="entry name" value="bHLH-MYC_N"/>
    <property type="match status" value="2"/>
</dbReference>
<evidence type="ECO:0000313" key="8">
    <source>
        <dbReference type="Proteomes" id="UP001370490"/>
    </source>
</evidence>
<dbReference type="CDD" id="cd18915">
    <property type="entry name" value="bHLH_AtLHW_like"/>
    <property type="match status" value="1"/>
</dbReference>
<evidence type="ECO:0000256" key="2">
    <source>
        <dbReference type="ARBA" id="ARBA00023015"/>
    </source>
</evidence>
<keyword evidence="4" id="KW-0539">Nucleus</keyword>
<organism evidence="7 8">
    <name type="scientific">Dillenia turbinata</name>
    <dbReference type="NCBI Taxonomy" id="194707"/>
    <lineage>
        <taxon>Eukaryota</taxon>
        <taxon>Viridiplantae</taxon>
        <taxon>Streptophyta</taxon>
        <taxon>Embryophyta</taxon>
        <taxon>Tracheophyta</taxon>
        <taxon>Spermatophyta</taxon>
        <taxon>Magnoliopsida</taxon>
        <taxon>eudicotyledons</taxon>
        <taxon>Gunneridae</taxon>
        <taxon>Pentapetalae</taxon>
        <taxon>Dilleniales</taxon>
        <taxon>Dilleniaceae</taxon>
        <taxon>Dillenia</taxon>
    </lineage>
</organism>
<feature type="domain" description="BHLH" evidence="6">
    <location>
        <begin position="559"/>
        <end position="608"/>
    </location>
</feature>
<name>A0AAN8WAC2_9MAGN</name>
<feature type="compositionally biased region" description="Basic and acidic residues" evidence="5">
    <location>
        <begin position="560"/>
        <end position="575"/>
    </location>
</feature>
<feature type="region of interest" description="Disordered" evidence="5">
    <location>
        <begin position="242"/>
        <end position="274"/>
    </location>
</feature>
<dbReference type="GO" id="GO:0046983">
    <property type="term" value="F:protein dimerization activity"/>
    <property type="evidence" value="ECO:0007669"/>
    <property type="project" value="InterPro"/>
</dbReference>
<dbReference type="PANTHER" id="PTHR46196:SF2">
    <property type="entry name" value="TRANSCRIPTION FACTOR BHLH157"/>
    <property type="match status" value="1"/>
</dbReference>
<dbReference type="AlphaFoldDB" id="A0AAN8WAC2"/>
<gene>
    <name evidence="7" type="ORF">RJ641_001438</name>
</gene>
<reference evidence="7 8" key="1">
    <citation type="submission" date="2023-12" db="EMBL/GenBank/DDBJ databases">
        <title>A high-quality genome assembly for Dillenia turbinata (Dilleniales).</title>
        <authorList>
            <person name="Chanderbali A."/>
        </authorList>
    </citation>
    <scope>NUCLEOTIDE SEQUENCE [LARGE SCALE GENOMIC DNA]</scope>
    <source>
        <strain evidence="7">LSX21</strain>
        <tissue evidence="7">Leaf</tissue>
    </source>
</reference>
<keyword evidence="2" id="KW-0805">Transcription regulation</keyword>
<comment type="subcellular location">
    <subcellularLocation>
        <location evidence="1">Nucleus</location>
    </subcellularLocation>
</comment>
<dbReference type="PANTHER" id="PTHR46196">
    <property type="entry name" value="TRANSCRIPTION FACTOR BHLH155-LIKE ISOFORM X1-RELATED"/>
    <property type="match status" value="1"/>
</dbReference>
<comment type="caution">
    <text evidence="7">The sequence shown here is derived from an EMBL/GenBank/DDBJ whole genome shotgun (WGS) entry which is preliminary data.</text>
</comment>
<evidence type="ECO:0000313" key="7">
    <source>
        <dbReference type="EMBL" id="KAK6947965.1"/>
    </source>
</evidence>
<evidence type="ECO:0000256" key="1">
    <source>
        <dbReference type="ARBA" id="ARBA00004123"/>
    </source>
</evidence>
<keyword evidence="8" id="KW-1185">Reference proteome</keyword>
<evidence type="ECO:0000256" key="4">
    <source>
        <dbReference type="ARBA" id="ARBA00023242"/>
    </source>
</evidence>
<feature type="compositionally biased region" description="Polar residues" evidence="5">
    <location>
        <begin position="242"/>
        <end position="253"/>
    </location>
</feature>
<evidence type="ECO:0000256" key="5">
    <source>
        <dbReference type="SAM" id="MobiDB-lite"/>
    </source>
</evidence>
<dbReference type="InterPro" id="IPR011598">
    <property type="entry name" value="bHLH_dom"/>
</dbReference>
<dbReference type="PROSITE" id="PS50888">
    <property type="entry name" value="BHLH"/>
    <property type="match status" value="1"/>
</dbReference>
<keyword evidence="3" id="KW-0804">Transcription</keyword>
<sequence length="780" mass="85135">MFAVTAEMDSMLKKLLKSLCQSYGWSYGVFWRFDQPNSMLLTMEDAYYEEQMSFLINNLLLQVHILGQGIIGQAAFTGKHRWMFSDACHLGNNAIASVGSQDMFQDDLDFHCQFSSGIKTIVVIPIGAHGVVQFGSTLKMPENLEFMDQTKRLFNEIEHCKTTELAYSLTSFRESFLHQGNLKSGHVDNVNGLIRTACASMSSTEPSFLTSLCGGNINNQMPLWPSSNIGKAAADTPCTSTFNSEGSTMTSLGQPVLMRGPGSSDVSGRQNTGMSSKNEFQNFQGDLAECHCTFLGEVMPPNPNLPDKSCPGKDASQLLASPPDPFLNGLIAPHNDDLPQIAGVTPTFPGLDGMEVFRDKTLSYPADSVQSSITHVFSSEVKDVQLSVPIQIPHEDDLFEGLGLDFSRGQGQGGSFWEDVIMQNAGGDLLGINMGSTECISELVDGSSASTHKGLFSELGIDQLLKDVFGSEHQLPSSKRAKTESPLVNGLATSVCSSSNPVGCLYNLKKASNYGSMKDVPKSQVGLWIDDSNSTKAGFVTAVQPRKSEEPAKVIRKRARPGESSRPRPKDRQMIQDRVKELREIIPNGAKCSIDALLDRTIKHMLFLQGVTKHADKLKQFDDPKLMGQEFGRAPKENISNCGGTTWAFEVDDHAMFCPVIVQDLNPPGHMLIEMVCEERGLFLEIADTIRGFGLTILKGVMEVQEDRIWARFIVEANTHVTRVDLSLSLVPLLQETATSGIRSALQPGTAMDGGLPVFNNHEHPPMGIPISLATSLPVI</sequence>
<evidence type="ECO:0000256" key="3">
    <source>
        <dbReference type="ARBA" id="ARBA00023163"/>
    </source>
</evidence>
<proteinExistence type="predicted"/>
<feature type="compositionally biased region" description="Polar residues" evidence="5">
    <location>
        <begin position="264"/>
        <end position="274"/>
    </location>
</feature>
<dbReference type="GO" id="GO:0003700">
    <property type="term" value="F:DNA-binding transcription factor activity"/>
    <property type="evidence" value="ECO:0007669"/>
    <property type="project" value="InterPro"/>
</dbReference>
<dbReference type="GO" id="GO:0005634">
    <property type="term" value="C:nucleus"/>
    <property type="evidence" value="ECO:0007669"/>
    <property type="project" value="UniProtKB-SubCell"/>
</dbReference>